<sequence>MDCWNYREKNILGIRLSKTFLAFVIDIIFQDDDENVCLRQFTCGRFDIFNKFNRETFAKLLQGKSNVLIYKSEHFDDFMERVSKDNGGHYEAIPLGVQVDQ</sequence>
<comment type="caution">
    <text evidence="1">The sequence shown here is derived from an EMBL/GenBank/DDBJ whole genome shotgun (WGS) entry which is preliminary data.</text>
</comment>
<keyword evidence="2" id="KW-1185">Reference proteome</keyword>
<protein>
    <submittedName>
        <fullName evidence="1">Uncharacterized protein</fullName>
    </submittedName>
</protein>
<dbReference type="Proteomes" id="UP000673375">
    <property type="component" value="Unassembled WGS sequence"/>
</dbReference>
<name>A0ABS4CJ76_9ENTE</name>
<organism evidence="1 2">
    <name type="scientific">Enterococcus larvae</name>
    <dbReference type="NCBI Taxonomy" id="2794352"/>
    <lineage>
        <taxon>Bacteria</taxon>
        <taxon>Bacillati</taxon>
        <taxon>Bacillota</taxon>
        <taxon>Bacilli</taxon>
        <taxon>Lactobacillales</taxon>
        <taxon>Enterococcaceae</taxon>
        <taxon>Enterococcus</taxon>
    </lineage>
</organism>
<reference evidence="1 2" key="1">
    <citation type="submission" date="2020-12" db="EMBL/GenBank/DDBJ databases">
        <title>Vagococcus allomyrinae sp. nov. and Enterococcus lavae sp. nov., isolated from the larvae of Allomyrina dichotoma.</title>
        <authorList>
            <person name="Lee S.D."/>
        </authorList>
    </citation>
    <scope>NUCLEOTIDE SEQUENCE [LARGE SCALE GENOMIC DNA]</scope>
    <source>
        <strain evidence="1 2">BWM-S5</strain>
    </source>
</reference>
<evidence type="ECO:0000313" key="1">
    <source>
        <dbReference type="EMBL" id="MBP1046611.1"/>
    </source>
</evidence>
<proteinExistence type="predicted"/>
<gene>
    <name evidence="1" type="ORF">I6N96_09955</name>
</gene>
<dbReference type="EMBL" id="JAEDXU010000004">
    <property type="protein sequence ID" value="MBP1046611.1"/>
    <property type="molecule type" value="Genomic_DNA"/>
</dbReference>
<accession>A0ABS4CJ76</accession>
<dbReference type="RefSeq" id="WP_209557403.1">
    <property type="nucleotide sequence ID" value="NZ_JAEDXU010000004.1"/>
</dbReference>
<evidence type="ECO:0000313" key="2">
    <source>
        <dbReference type="Proteomes" id="UP000673375"/>
    </source>
</evidence>